<dbReference type="AlphaFoldDB" id="A0A7X5UZY0"/>
<evidence type="ECO:0000313" key="3">
    <source>
        <dbReference type="Proteomes" id="UP000564677"/>
    </source>
</evidence>
<dbReference type="GO" id="GO:0016747">
    <property type="term" value="F:acyltransferase activity, transferring groups other than amino-acyl groups"/>
    <property type="evidence" value="ECO:0007669"/>
    <property type="project" value="InterPro"/>
</dbReference>
<dbReference type="Pfam" id="PF13508">
    <property type="entry name" value="Acetyltransf_7"/>
    <property type="match status" value="1"/>
</dbReference>
<evidence type="ECO:0000259" key="1">
    <source>
        <dbReference type="PROSITE" id="PS51186"/>
    </source>
</evidence>
<dbReference type="PROSITE" id="PS51186">
    <property type="entry name" value="GNAT"/>
    <property type="match status" value="1"/>
</dbReference>
<dbReference type="Proteomes" id="UP000564677">
    <property type="component" value="Unassembled WGS sequence"/>
</dbReference>
<accession>A0A7X5UZY0</accession>
<keyword evidence="3" id="KW-1185">Reference proteome</keyword>
<comment type="caution">
    <text evidence="2">The sequence shown here is derived from an EMBL/GenBank/DDBJ whole genome shotgun (WGS) entry which is preliminary data.</text>
</comment>
<dbReference type="Gene3D" id="3.40.630.30">
    <property type="match status" value="1"/>
</dbReference>
<protein>
    <submittedName>
        <fullName evidence="2">GNAT superfamily N-acetyltransferase</fullName>
    </submittedName>
</protein>
<sequence length="150" mass="16355">MGSESVTLRRVHALDGGIARLAGEADSEGHRFMRRLLDEWCSGANRFNGDGEFLLGVDINGQIAAIGGLNLDPYAADARICRLRHVYVSSAARRNGVGSLLVKRIIFDASRSFATLRLRTATPEAAAFYERLGLRKSNQEAATHILDLQA</sequence>
<evidence type="ECO:0000313" key="2">
    <source>
        <dbReference type="EMBL" id="NIJ65344.1"/>
    </source>
</evidence>
<dbReference type="InterPro" id="IPR016181">
    <property type="entry name" value="Acyl_CoA_acyltransferase"/>
</dbReference>
<dbReference type="SUPFAM" id="SSF55729">
    <property type="entry name" value="Acyl-CoA N-acyltransferases (Nat)"/>
    <property type="match status" value="1"/>
</dbReference>
<organism evidence="2 3">
    <name type="scientific">Sphingomonas leidyi</name>
    <dbReference type="NCBI Taxonomy" id="68569"/>
    <lineage>
        <taxon>Bacteria</taxon>
        <taxon>Pseudomonadati</taxon>
        <taxon>Pseudomonadota</taxon>
        <taxon>Alphaproteobacteria</taxon>
        <taxon>Sphingomonadales</taxon>
        <taxon>Sphingomonadaceae</taxon>
        <taxon>Sphingomonas</taxon>
    </lineage>
</organism>
<dbReference type="RefSeq" id="WP_167299756.1">
    <property type="nucleotide sequence ID" value="NZ_JAASQV010000002.1"/>
</dbReference>
<dbReference type="EMBL" id="JAASQV010000002">
    <property type="protein sequence ID" value="NIJ65344.1"/>
    <property type="molecule type" value="Genomic_DNA"/>
</dbReference>
<name>A0A7X5UZY0_9SPHN</name>
<dbReference type="InterPro" id="IPR000182">
    <property type="entry name" value="GNAT_dom"/>
</dbReference>
<feature type="domain" description="N-acetyltransferase" evidence="1">
    <location>
        <begin position="6"/>
        <end position="150"/>
    </location>
</feature>
<keyword evidence="2" id="KW-0808">Transferase</keyword>
<dbReference type="CDD" id="cd04301">
    <property type="entry name" value="NAT_SF"/>
    <property type="match status" value="1"/>
</dbReference>
<proteinExistence type="predicted"/>
<gene>
    <name evidence="2" type="ORF">FHR20_002306</name>
</gene>
<reference evidence="2 3" key="1">
    <citation type="submission" date="2020-03" db="EMBL/GenBank/DDBJ databases">
        <title>Genomic Encyclopedia of Type Strains, Phase IV (KMG-IV): sequencing the most valuable type-strain genomes for metagenomic binning, comparative biology and taxonomic classification.</title>
        <authorList>
            <person name="Goeker M."/>
        </authorList>
    </citation>
    <scope>NUCLEOTIDE SEQUENCE [LARGE SCALE GENOMIC DNA]</scope>
    <source>
        <strain evidence="2 3">DSM 4733</strain>
    </source>
</reference>